<gene>
    <name evidence="7" type="ORF">TRFO_30896</name>
</gene>
<evidence type="ECO:0000256" key="6">
    <source>
        <dbReference type="SAM" id="MobiDB-lite"/>
    </source>
</evidence>
<feature type="compositionally biased region" description="Basic and acidic residues" evidence="6">
    <location>
        <begin position="142"/>
        <end position="151"/>
    </location>
</feature>
<dbReference type="GeneID" id="94842311"/>
<evidence type="ECO:0000313" key="7">
    <source>
        <dbReference type="EMBL" id="OHT02134.1"/>
    </source>
</evidence>
<dbReference type="Pfam" id="PF04939">
    <property type="entry name" value="RRS1"/>
    <property type="match status" value="1"/>
</dbReference>
<evidence type="ECO:0000256" key="4">
    <source>
        <dbReference type="ARBA" id="ARBA00023242"/>
    </source>
</evidence>
<reference evidence="7" key="1">
    <citation type="submission" date="2016-10" db="EMBL/GenBank/DDBJ databases">
        <authorList>
            <person name="Benchimol M."/>
            <person name="Almeida L.G."/>
            <person name="Vasconcelos A.T."/>
            <person name="Perreira-Neves A."/>
            <person name="Rosa I.A."/>
            <person name="Tasca T."/>
            <person name="Bogo M.R."/>
            <person name="de Souza W."/>
        </authorList>
    </citation>
    <scope>NUCLEOTIDE SEQUENCE [LARGE SCALE GENOMIC DNA]</scope>
    <source>
        <strain evidence="7">K</strain>
    </source>
</reference>
<feature type="region of interest" description="Disordered" evidence="6">
    <location>
        <begin position="142"/>
        <end position="177"/>
    </location>
</feature>
<keyword evidence="4 5" id="KW-0539">Nucleus</keyword>
<evidence type="ECO:0000256" key="2">
    <source>
        <dbReference type="ARBA" id="ARBA00010077"/>
    </source>
</evidence>
<comment type="similarity">
    <text evidence="2 5">Belongs to the RRS1 family.</text>
</comment>
<evidence type="ECO:0000256" key="1">
    <source>
        <dbReference type="ARBA" id="ARBA00004123"/>
    </source>
</evidence>
<feature type="compositionally biased region" description="Polar residues" evidence="6">
    <location>
        <begin position="168"/>
        <end position="177"/>
    </location>
</feature>
<feature type="compositionally biased region" description="Basic residues" evidence="6">
    <location>
        <begin position="152"/>
        <end position="161"/>
    </location>
</feature>
<evidence type="ECO:0000256" key="5">
    <source>
        <dbReference type="RuleBase" id="RU364132"/>
    </source>
</evidence>
<protein>
    <recommendedName>
        <fullName evidence="5">Ribosome biogenesis regulatory protein</fullName>
    </recommendedName>
</protein>
<dbReference type="RefSeq" id="XP_068355270.1">
    <property type="nucleotide sequence ID" value="XM_068507607.1"/>
</dbReference>
<keyword evidence="8" id="KW-1185">Reference proteome</keyword>
<dbReference type="GO" id="GO:0042254">
    <property type="term" value="P:ribosome biogenesis"/>
    <property type="evidence" value="ECO:0007669"/>
    <property type="project" value="UniProtKB-KW"/>
</dbReference>
<keyword evidence="3 5" id="KW-0690">Ribosome biogenesis</keyword>
<dbReference type="GO" id="GO:0005634">
    <property type="term" value="C:nucleus"/>
    <property type="evidence" value="ECO:0007669"/>
    <property type="project" value="UniProtKB-SubCell"/>
</dbReference>
<name>A0A1J4JX72_9EUKA</name>
<comment type="caution">
    <text evidence="7">The sequence shown here is derived from an EMBL/GenBank/DDBJ whole genome shotgun (WGS) entry which is preliminary data.</text>
</comment>
<comment type="function">
    <text evidence="5">Involved in ribosomal large subunit assembly.</text>
</comment>
<sequence length="233" mass="26941">MSEITFDIAHATVLDPNHYTSEQVADESFLLNQASLSFNNLFSQIKALPHDTNNRLVLPKPVIQLPRENHIPIEEPKTRWEQFKLNKGIKTQKKDKKVFDEASGEWRLRYGYKRGNKPVKDWLIEVPNGVYEDPFEKRDKKKKESVNEQLKRERRNKKRAERAKIDSMATSVTSRGNYKTDQIKDALKVASYPGSSASMNQFNKLPNKPTIYEEGSKIPKIIDRNVGKNKKGK</sequence>
<proteinExistence type="inferred from homology"/>
<dbReference type="AlphaFoldDB" id="A0A1J4JX72"/>
<dbReference type="EMBL" id="MLAK01000881">
    <property type="protein sequence ID" value="OHT02134.1"/>
    <property type="molecule type" value="Genomic_DNA"/>
</dbReference>
<dbReference type="InterPro" id="IPR007023">
    <property type="entry name" value="Ribosom_reg"/>
</dbReference>
<comment type="subcellular location">
    <subcellularLocation>
        <location evidence="1 5">Nucleus</location>
    </subcellularLocation>
</comment>
<evidence type="ECO:0000313" key="8">
    <source>
        <dbReference type="Proteomes" id="UP000179807"/>
    </source>
</evidence>
<organism evidence="7 8">
    <name type="scientific">Tritrichomonas foetus</name>
    <dbReference type="NCBI Taxonomy" id="1144522"/>
    <lineage>
        <taxon>Eukaryota</taxon>
        <taxon>Metamonada</taxon>
        <taxon>Parabasalia</taxon>
        <taxon>Tritrichomonadida</taxon>
        <taxon>Tritrichomonadidae</taxon>
        <taxon>Tritrichomonas</taxon>
    </lineage>
</organism>
<dbReference type="VEuPathDB" id="TrichDB:TRFO_30896"/>
<accession>A0A1J4JX72</accession>
<dbReference type="OrthoDB" id="28455at2759"/>
<dbReference type="Proteomes" id="UP000179807">
    <property type="component" value="Unassembled WGS sequence"/>
</dbReference>
<evidence type="ECO:0000256" key="3">
    <source>
        <dbReference type="ARBA" id="ARBA00022517"/>
    </source>
</evidence>